<proteinExistence type="predicted"/>
<dbReference type="Gene3D" id="3.55.50.30">
    <property type="match status" value="1"/>
</dbReference>
<dbReference type="InterPro" id="IPR032508">
    <property type="entry name" value="FecR_C"/>
</dbReference>
<protein>
    <submittedName>
        <fullName evidence="4">FecR family protein</fullName>
    </submittedName>
</protein>
<feature type="domain" description="FecR protein" evidence="2">
    <location>
        <begin position="193"/>
        <end position="287"/>
    </location>
</feature>
<gene>
    <name evidence="4" type="ORF">SAMN02927921_02082</name>
</gene>
<dbReference type="EMBL" id="FPJE01000010">
    <property type="protein sequence ID" value="SFW51849.1"/>
    <property type="molecule type" value="Genomic_DNA"/>
</dbReference>
<organism evidence="4 5">
    <name type="scientific">Sinomicrobium oceani</name>
    <dbReference type="NCBI Taxonomy" id="1150368"/>
    <lineage>
        <taxon>Bacteria</taxon>
        <taxon>Pseudomonadati</taxon>
        <taxon>Bacteroidota</taxon>
        <taxon>Flavobacteriia</taxon>
        <taxon>Flavobacteriales</taxon>
        <taxon>Flavobacteriaceae</taxon>
        <taxon>Sinomicrobium</taxon>
    </lineage>
</organism>
<dbReference type="InterPro" id="IPR006860">
    <property type="entry name" value="FecR"/>
</dbReference>
<dbReference type="GO" id="GO:0016989">
    <property type="term" value="F:sigma factor antagonist activity"/>
    <property type="evidence" value="ECO:0007669"/>
    <property type="project" value="TreeGrafter"/>
</dbReference>
<evidence type="ECO:0000313" key="4">
    <source>
        <dbReference type="EMBL" id="SFW51849.1"/>
    </source>
</evidence>
<dbReference type="AlphaFoldDB" id="A0A1K1PWI3"/>
<dbReference type="Proteomes" id="UP000182248">
    <property type="component" value="Unassembled WGS sequence"/>
</dbReference>
<keyword evidence="5" id="KW-1185">Reference proteome</keyword>
<evidence type="ECO:0000259" key="2">
    <source>
        <dbReference type="Pfam" id="PF04773"/>
    </source>
</evidence>
<feature type="transmembrane region" description="Helical" evidence="1">
    <location>
        <begin position="92"/>
        <end position="111"/>
    </location>
</feature>
<dbReference type="RefSeq" id="WP_072317303.1">
    <property type="nucleotide sequence ID" value="NZ_FPJE01000010.1"/>
</dbReference>
<keyword evidence="1" id="KW-0812">Transmembrane</keyword>
<keyword evidence="1" id="KW-0472">Membrane</keyword>
<dbReference type="STRING" id="1150368.SAMN02927921_02082"/>
<dbReference type="Pfam" id="PF04773">
    <property type="entry name" value="FecR"/>
    <property type="match status" value="1"/>
</dbReference>
<dbReference type="Pfam" id="PF16344">
    <property type="entry name" value="FecR_C"/>
    <property type="match status" value="1"/>
</dbReference>
<feature type="domain" description="Protein FecR C-terminal" evidence="3">
    <location>
        <begin position="327"/>
        <end position="390"/>
    </location>
</feature>
<dbReference type="OrthoDB" id="649666at2"/>
<name>A0A1K1PWI3_9FLAO</name>
<evidence type="ECO:0000256" key="1">
    <source>
        <dbReference type="SAM" id="Phobius"/>
    </source>
</evidence>
<reference evidence="4 5" key="1">
    <citation type="submission" date="2016-11" db="EMBL/GenBank/DDBJ databases">
        <authorList>
            <person name="Jaros S."/>
            <person name="Januszkiewicz K."/>
            <person name="Wedrychowicz H."/>
        </authorList>
    </citation>
    <scope>NUCLEOTIDE SEQUENCE [LARGE SCALE GENOMIC DNA]</scope>
    <source>
        <strain evidence="4 5">CGMCC 1.12145</strain>
    </source>
</reference>
<dbReference type="Gene3D" id="2.60.120.1440">
    <property type="match status" value="1"/>
</dbReference>
<dbReference type="PANTHER" id="PTHR30273:SF2">
    <property type="entry name" value="PROTEIN FECR"/>
    <property type="match status" value="1"/>
</dbReference>
<accession>A0A1K1PWI3</accession>
<evidence type="ECO:0000313" key="5">
    <source>
        <dbReference type="Proteomes" id="UP000182248"/>
    </source>
</evidence>
<dbReference type="InterPro" id="IPR012373">
    <property type="entry name" value="Ferrdict_sens_TM"/>
</dbReference>
<sequence length="405" mass="46245">MKTSNSKNKFGIADLIYKSVTEQLRPEEREALDLWLQKSENRLLYRELLSKEKFQRSMSVYESVNLDRMYTLFQKRLMKRGRVKKRAVRSMIYKYAAVFAIGLLATGYYLWNRGSEVFKGEESGVEIVNTIQPGYEKATLVLADGSEINLEKSKDSFVMTNAVVEVENKDNLLVYKNKEGKQNQEIRTPEYNTLHVPVGGIYSVVLPDGSTVYLNSASSLKFPEYFAGGERVVELEGEGYFDIVKNPSKPFTVKTRVRNIKVLGTRFNVSAYTEDELFSTTLVEGKVILGDEVVLSPGEQAVIPKSTGVAMVQKVETELYTVWKDGKFYFDQEPLDKILTKAGRWYGFECTFADPDLKDRLFTGVAKKTYSLSQLLDMIARTSKINYQIKYHKNENAYEVLITTN</sequence>
<evidence type="ECO:0000259" key="3">
    <source>
        <dbReference type="Pfam" id="PF16344"/>
    </source>
</evidence>
<dbReference type="PANTHER" id="PTHR30273">
    <property type="entry name" value="PERIPLASMIC SIGNAL SENSOR AND SIGMA FACTOR ACTIVATOR FECR-RELATED"/>
    <property type="match status" value="1"/>
</dbReference>
<keyword evidence="1" id="KW-1133">Transmembrane helix</keyword>